<name>A0A183EGF3_9BILA</name>
<keyword evidence="2" id="KW-1185">Reference proteome</keyword>
<evidence type="ECO:0000313" key="1">
    <source>
        <dbReference type="EMBL" id="VDN35194.1"/>
    </source>
</evidence>
<organism evidence="3">
    <name type="scientific">Gongylonema pulchrum</name>
    <dbReference type="NCBI Taxonomy" id="637853"/>
    <lineage>
        <taxon>Eukaryota</taxon>
        <taxon>Metazoa</taxon>
        <taxon>Ecdysozoa</taxon>
        <taxon>Nematoda</taxon>
        <taxon>Chromadorea</taxon>
        <taxon>Rhabditida</taxon>
        <taxon>Spirurina</taxon>
        <taxon>Spiruromorpha</taxon>
        <taxon>Spiruroidea</taxon>
        <taxon>Gongylonematidae</taxon>
        <taxon>Gongylonema</taxon>
    </lineage>
</organism>
<sequence length="134" mass="14815">MSSAIKANTQTSAAQKIELDEAFVRSPGSLSFSDEDDSSYEGADDSAFFFLNIFRITEDLFVLDEDVVPESETGKLDERFTEFCVDGSLRTESDDLIVTLCLCDGQNSVCGDARFQPLAEDASLAHEFSRYLRA</sequence>
<accession>A0A183EGF3</accession>
<proteinExistence type="predicted"/>
<evidence type="ECO:0000313" key="2">
    <source>
        <dbReference type="Proteomes" id="UP000271098"/>
    </source>
</evidence>
<evidence type="ECO:0000313" key="3">
    <source>
        <dbReference type="WBParaSite" id="GPUH_0002006901-mRNA-1"/>
    </source>
</evidence>
<reference evidence="1 2" key="2">
    <citation type="submission" date="2018-11" db="EMBL/GenBank/DDBJ databases">
        <authorList>
            <consortium name="Pathogen Informatics"/>
        </authorList>
    </citation>
    <scope>NUCLEOTIDE SEQUENCE [LARGE SCALE GENOMIC DNA]</scope>
</reference>
<reference evidence="3" key="1">
    <citation type="submission" date="2016-06" db="UniProtKB">
        <authorList>
            <consortium name="WormBaseParasite"/>
        </authorList>
    </citation>
    <scope>IDENTIFICATION</scope>
</reference>
<gene>
    <name evidence="1" type="ORF">GPUH_LOCUS20047</name>
</gene>
<dbReference type="WBParaSite" id="GPUH_0002006901-mRNA-1">
    <property type="protein sequence ID" value="GPUH_0002006901-mRNA-1"/>
    <property type="gene ID" value="GPUH_0002006901"/>
</dbReference>
<protein>
    <submittedName>
        <fullName evidence="1 3">Uncharacterized protein</fullName>
    </submittedName>
</protein>
<dbReference type="AlphaFoldDB" id="A0A183EGF3"/>
<dbReference type="EMBL" id="UYRT01089671">
    <property type="protein sequence ID" value="VDN35194.1"/>
    <property type="molecule type" value="Genomic_DNA"/>
</dbReference>
<dbReference type="Proteomes" id="UP000271098">
    <property type="component" value="Unassembled WGS sequence"/>
</dbReference>